<name>K5X3R6_PHACS</name>
<evidence type="ECO:0000313" key="1">
    <source>
        <dbReference type="EMBL" id="EKM57452.1"/>
    </source>
</evidence>
<sequence>MRCHEWLSRTLVSGSCAEASRLSSLQTFRVVMVNTGTVLRFNRCVVLSYRLSSRGQSAALNRAFSTFWSGAPSFRPVEKACPGCKFNRELPVAGDSISQNQIQTGSESFDSAPPLDSVIEGLRNGCVLHGELVCCREF</sequence>
<dbReference type="EMBL" id="JH930470">
    <property type="protein sequence ID" value="EKM57452.1"/>
    <property type="molecule type" value="Genomic_DNA"/>
</dbReference>
<gene>
    <name evidence="1" type="ORF">PHACADRAFT_251117</name>
</gene>
<dbReference type="GeneID" id="18915128"/>
<dbReference type="KEGG" id="pco:PHACADRAFT_251117"/>
<proteinExistence type="predicted"/>
<dbReference type="AlphaFoldDB" id="K5X3R6"/>
<reference evidence="1 2" key="1">
    <citation type="journal article" date="2012" name="BMC Genomics">
        <title>Comparative genomics of the white-rot fungi, Phanerochaete carnosa and P. chrysosporium, to elucidate the genetic basis of the distinct wood types they colonize.</title>
        <authorList>
            <person name="Suzuki H."/>
            <person name="MacDonald J."/>
            <person name="Syed K."/>
            <person name="Salamov A."/>
            <person name="Hori C."/>
            <person name="Aerts A."/>
            <person name="Henrissat B."/>
            <person name="Wiebenga A."/>
            <person name="vanKuyk P.A."/>
            <person name="Barry K."/>
            <person name="Lindquist E."/>
            <person name="LaButti K."/>
            <person name="Lapidus A."/>
            <person name="Lucas S."/>
            <person name="Coutinho P."/>
            <person name="Gong Y."/>
            <person name="Samejima M."/>
            <person name="Mahadevan R."/>
            <person name="Abou-Zaid M."/>
            <person name="de Vries R.P."/>
            <person name="Igarashi K."/>
            <person name="Yadav J.S."/>
            <person name="Grigoriev I.V."/>
            <person name="Master E.R."/>
        </authorList>
    </citation>
    <scope>NUCLEOTIDE SEQUENCE [LARGE SCALE GENOMIC DNA]</scope>
    <source>
        <strain evidence="1 2">HHB-10118-sp</strain>
    </source>
</reference>
<dbReference type="RefSeq" id="XP_007392804.1">
    <property type="nucleotide sequence ID" value="XM_007392742.1"/>
</dbReference>
<keyword evidence="2" id="KW-1185">Reference proteome</keyword>
<dbReference type="Proteomes" id="UP000008370">
    <property type="component" value="Unassembled WGS sequence"/>
</dbReference>
<accession>K5X3R6</accession>
<dbReference type="HOGENOM" id="CLU_1890757_0_0_1"/>
<evidence type="ECO:0000313" key="2">
    <source>
        <dbReference type="Proteomes" id="UP000008370"/>
    </source>
</evidence>
<organism evidence="1 2">
    <name type="scientific">Phanerochaete carnosa (strain HHB-10118-sp)</name>
    <name type="common">White-rot fungus</name>
    <name type="synonym">Peniophora carnosa</name>
    <dbReference type="NCBI Taxonomy" id="650164"/>
    <lineage>
        <taxon>Eukaryota</taxon>
        <taxon>Fungi</taxon>
        <taxon>Dikarya</taxon>
        <taxon>Basidiomycota</taxon>
        <taxon>Agaricomycotina</taxon>
        <taxon>Agaricomycetes</taxon>
        <taxon>Polyporales</taxon>
        <taxon>Phanerochaetaceae</taxon>
        <taxon>Phanerochaete</taxon>
    </lineage>
</organism>
<protein>
    <submittedName>
        <fullName evidence="1">Uncharacterized protein</fullName>
    </submittedName>
</protein>
<dbReference type="InParanoid" id="K5X3R6"/>